<sequence>MQTAPAPAVREPGDIVTSRWDLPRAAWLALLGFVVLGLLWWEIRGGPEGVARPWELGFLLIGIWRGMSRSAPAAVIAAEALRLTATPPPGTEILATACFVPIFVGLAWTTARVRRRFAEAVRGAHLDPLTGLPNRRALEAMLTAEVGRSVRFRRPLTVALLDCDGFKGLNDQRGHAAGDQALQRLGDLLRRSVRCYDGVFRLGGDEFVIVLPETDRSGAEHVCERLRTALAHELERAFPGLSASVGVVVFHAVPGDPWTCVQRADEAMYRAKQRGPGTTVIEDYTGAASMRPAEST</sequence>
<dbReference type="InterPro" id="IPR029787">
    <property type="entry name" value="Nucleotide_cyclase"/>
</dbReference>
<comment type="catalytic activity">
    <reaction evidence="2">
        <text>2 GTP = 3',3'-c-di-GMP + 2 diphosphate</text>
        <dbReference type="Rhea" id="RHEA:24898"/>
        <dbReference type="ChEBI" id="CHEBI:33019"/>
        <dbReference type="ChEBI" id="CHEBI:37565"/>
        <dbReference type="ChEBI" id="CHEBI:58805"/>
        <dbReference type="EC" id="2.7.7.65"/>
    </reaction>
</comment>
<dbReference type="PANTHER" id="PTHR45138:SF9">
    <property type="entry name" value="DIGUANYLATE CYCLASE DGCM-RELATED"/>
    <property type="match status" value="1"/>
</dbReference>
<dbReference type="GO" id="GO:1902201">
    <property type="term" value="P:negative regulation of bacterial-type flagellum-dependent cell motility"/>
    <property type="evidence" value="ECO:0007669"/>
    <property type="project" value="TreeGrafter"/>
</dbReference>
<dbReference type="FunFam" id="3.30.70.270:FF:000001">
    <property type="entry name" value="Diguanylate cyclase domain protein"/>
    <property type="match status" value="1"/>
</dbReference>
<feature type="transmembrane region" description="Helical" evidence="3">
    <location>
        <begin position="93"/>
        <end position="111"/>
    </location>
</feature>
<dbReference type="Pfam" id="PF00990">
    <property type="entry name" value="GGDEF"/>
    <property type="match status" value="1"/>
</dbReference>
<comment type="caution">
    <text evidence="5">The sequence shown here is derived from an EMBL/GenBank/DDBJ whole genome shotgun (WGS) entry which is preliminary data.</text>
</comment>
<evidence type="ECO:0000256" key="1">
    <source>
        <dbReference type="ARBA" id="ARBA00012528"/>
    </source>
</evidence>
<dbReference type="GO" id="GO:0052621">
    <property type="term" value="F:diguanylate cyclase activity"/>
    <property type="evidence" value="ECO:0007669"/>
    <property type="project" value="UniProtKB-EC"/>
</dbReference>
<evidence type="ECO:0000256" key="3">
    <source>
        <dbReference type="SAM" id="Phobius"/>
    </source>
</evidence>
<dbReference type="EMBL" id="DSVQ01000010">
    <property type="protein sequence ID" value="HGT38559.1"/>
    <property type="molecule type" value="Genomic_DNA"/>
</dbReference>
<name>A0A7C4LLG9_9PLAN</name>
<keyword evidence="3" id="KW-1133">Transmembrane helix</keyword>
<evidence type="ECO:0000256" key="2">
    <source>
        <dbReference type="ARBA" id="ARBA00034247"/>
    </source>
</evidence>
<dbReference type="PANTHER" id="PTHR45138">
    <property type="entry name" value="REGULATORY COMPONENTS OF SENSORY TRANSDUCTION SYSTEM"/>
    <property type="match status" value="1"/>
</dbReference>
<dbReference type="EC" id="2.7.7.65" evidence="1"/>
<dbReference type="CDD" id="cd01949">
    <property type="entry name" value="GGDEF"/>
    <property type="match status" value="1"/>
</dbReference>
<reference evidence="5" key="1">
    <citation type="journal article" date="2020" name="mSystems">
        <title>Genome- and Community-Level Interaction Insights into Carbon Utilization and Element Cycling Functions of Hydrothermarchaeota in Hydrothermal Sediment.</title>
        <authorList>
            <person name="Zhou Z."/>
            <person name="Liu Y."/>
            <person name="Xu W."/>
            <person name="Pan J."/>
            <person name="Luo Z.H."/>
            <person name="Li M."/>
        </authorList>
    </citation>
    <scope>NUCLEOTIDE SEQUENCE [LARGE SCALE GENOMIC DNA]</scope>
    <source>
        <strain evidence="5">SpSt-508</strain>
    </source>
</reference>
<accession>A0A7C4LLG9</accession>
<feature type="domain" description="GGDEF" evidence="4">
    <location>
        <begin position="154"/>
        <end position="284"/>
    </location>
</feature>
<feature type="transmembrane region" description="Helical" evidence="3">
    <location>
        <begin position="25"/>
        <end position="43"/>
    </location>
</feature>
<gene>
    <name evidence="5" type="ORF">ENS64_04765</name>
</gene>
<keyword evidence="3" id="KW-0812">Transmembrane</keyword>
<dbReference type="Gene3D" id="3.30.70.270">
    <property type="match status" value="1"/>
</dbReference>
<dbReference type="InterPro" id="IPR050469">
    <property type="entry name" value="Diguanylate_Cyclase"/>
</dbReference>
<dbReference type="PROSITE" id="PS50887">
    <property type="entry name" value="GGDEF"/>
    <property type="match status" value="1"/>
</dbReference>
<dbReference type="InterPro" id="IPR000160">
    <property type="entry name" value="GGDEF_dom"/>
</dbReference>
<evidence type="ECO:0000259" key="4">
    <source>
        <dbReference type="PROSITE" id="PS50887"/>
    </source>
</evidence>
<organism evidence="5">
    <name type="scientific">Schlesneria paludicola</name>
    <dbReference type="NCBI Taxonomy" id="360056"/>
    <lineage>
        <taxon>Bacteria</taxon>
        <taxon>Pseudomonadati</taxon>
        <taxon>Planctomycetota</taxon>
        <taxon>Planctomycetia</taxon>
        <taxon>Planctomycetales</taxon>
        <taxon>Planctomycetaceae</taxon>
        <taxon>Schlesneria</taxon>
    </lineage>
</organism>
<dbReference type="GO" id="GO:0043709">
    <property type="term" value="P:cell adhesion involved in single-species biofilm formation"/>
    <property type="evidence" value="ECO:0007669"/>
    <property type="project" value="TreeGrafter"/>
</dbReference>
<proteinExistence type="predicted"/>
<dbReference type="AlphaFoldDB" id="A0A7C4LLG9"/>
<protein>
    <recommendedName>
        <fullName evidence="1">diguanylate cyclase</fullName>
        <ecNumber evidence="1">2.7.7.65</ecNumber>
    </recommendedName>
</protein>
<keyword evidence="3" id="KW-0472">Membrane</keyword>
<evidence type="ECO:0000313" key="5">
    <source>
        <dbReference type="EMBL" id="HGT38559.1"/>
    </source>
</evidence>
<dbReference type="SMART" id="SM00267">
    <property type="entry name" value="GGDEF"/>
    <property type="match status" value="1"/>
</dbReference>
<dbReference type="NCBIfam" id="TIGR00254">
    <property type="entry name" value="GGDEF"/>
    <property type="match status" value="1"/>
</dbReference>
<dbReference type="InterPro" id="IPR043128">
    <property type="entry name" value="Rev_trsase/Diguanyl_cyclase"/>
</dbReference>
<dbReference type="GO" id="GO:0005886">
    <property type="term" value="C:plasma membrane"/>
    <property type="evidence" value="ECO:0007669"/>
    <property type="project" value="TreeGrafter"/>
</dbReference>
<dbReference type="SUPFAM" id="SSF55073">
    <property type="entry name" value="Nucleotide cyclase"/>
    <property type="match status" value="1"/>
</dbReference>